<reference evidence="3" key="1">
    <citation type="journal article" date="2023" name="Int. J. Syst. Evol. Microbiol.">
        <title>Methylocystis iwaonis sp. nov., a type II methane-oxidizing bacterium from surface soil of a rice paddy field in Japan, and emended description of the genus Methylocystis (ex Whittenbury et al. 1970) Bowman et al. 1993.</title>
        <authorList>
            <person name="Kaise H."/>
            <person name="Sawadogo J.B."/>
            <person name="Alam M.S."/>
            <person name="Ueno C."/>
            <person name="Dianou D."/>
            <person name="Shinjo R."/>
            <person name="Asakawa S."/>
        </authorList>
    </citation>
    <scope>NUCLEOTIDE SEQUENCE</scope>
    <source>
        <strain evidence="3">LMG27198</strain>
    </source>
</reference>
<dbReference type="Gene3D" id="2.40.128.270">
    <property type="match status" value="1"/>
</dbReference>
<dbReference type="InterPro" id="IPR005184">
    <property type="entry name" value="DUF306_Meta_HslJ"/>
</dbReference>
<evidence type="ECO:0000259" key="2">
    <source>
        <dbReference type="Pfam" id="PF03724"/>
    </source>
</evidence>
<organism evidence="3 4">
    <name type="scientific">Methylocystis echinoides</name>
    <dbReference type="NCBI Taxonomy" id="29468"/>
    <lineage>
        <taxon>Bacteria</taxon>
        <taxon>Pseudomonadati</taxon>
        <taxon>Pseudomonadota</taxon>
        <taxon>Alphaproteobacteria</taxon>
        <taxon>Hyphomicrobiales</taxon>
        <taxon>Methylocystaceae</taxon>
        <taxon>Methylocystis</taxon>
    </lineage>
</organism>
<dbReference type="InterPro" id="IPR053147">
    <property type="entry name" value="Hsp_HslJ-like"/>
</dbReference>
<feature type="domain" description="DUF306" evidence="2">
    <location>
        <begin position="25"/>
        <end position="126"/>
    </location>
</feature>
<dbReference type="EMBL" id="BSEC01000001">
    <property type="protein sequence ID" value="GLI94638.1"/>
    <property type="molecule type" value="Genomic_DNA"/>
</dbReference>
<gene>
    <name evidence="3" type="ORF">LMG27198_36300</name>
</gene>
<dbReference type="RefSeq" id="WP_281804754.1">
    <property type="nucleotide sequence ID" value="NZ_BSEC01000001.1"/>
</dbReference>
<evidence type="ECO:0000256" key="1">
    <source>
        <dbReference type="SAM" id="SignalP"/>
    </source>
</evidence>
<comment type="caution">
    <text evidence="3">The sequence shown here is derived from an EMBL/GenBank/DDBJ whole genome shotgun (WGS) entry which is preliminary data.</text>
</comment>
<keyword evidence="1" id="KW-0732">Signal</keyword>
<dbReference type="Proteomes" id="UP001144323">
    <property type="component" value="Unassembled WGS sequence"/>
</dbReference>
<dbReference type="InterPro" id="IPR038670">
    <property type="entry name" value="HslJ-like_sf"/>
</dbReference>
<dbReference type="PANTHER" id="PTHR35535">
    <property type="entry name" value="HEAT SHOCK PROTEIN HSLJ"/>
    <property type="match status" value="1"/>
</dbReference>
<feature type="signal peptide" evidence="1">
    <location>
        <begin position="1"/>
        <end position="19"/>
    </location>
</feature>
<dbReference type="Pfam" id="PF03724">
    <property type="entry name" value="META"/>
    <property type="match status" value="1"/>
</dbReference>
<name>A0A9W6GX99_9HYPH</name>
<keyword evidence="4" id="KW-1185">Reference proteome</keyword>
<feature type="chain" id="PRO_5040864881" description="DUF306 domain-containing protein" evidence="1">
    <location>
        <begin position="20"/>
        <end position="135"/>
    </location>
</feature>
<accession>A0A9W6GX99</accession>
<evidence type="ECO:0000313" key="3">
    <source>
        <dbReference type="EMBL" id="GLI94638.1"/>
    </source>
</evidence>
<sequence>MRRLIFSAALALFALPAVAAGGLSGKWRVVAVGGAEGLDPARARAEFAPNGRFASTVGCNRIAGMPTVSGERLSFGPMMTTRMACPPPLDTVERQYLAALEAVRAYRLAGKTLVLLGDGGEALVTLEKEPSPGRR</sequence>
<dbReference type="AlphaFoldDB" id="A0A9W6GX99"/>
<dbReference type="PANTHER" id="PTHR35535:SF1">
    <property type="entry name" value="HEAT SHOCK PROTEIN HSLJ"/>
    <property type="match status" value="1"/>
</dbReference>
<proteinExistence type="predicted"/>
<protein>
    <recommendedName>
        <fullName evidence="2">DUF306 domain-containing protein</fullName>
    </recommendedName>
</protein>
<evidence type="ECO:0000313" key="4">
    <source>
        <dbReference type="Proteomes" id="UP001144323"/>
    </source>
</evidence>